<proteinExistence type="predicted"/>
<dbReference type="RefSeq" id="WP_353647941.1">
    <property type="nucleotide sequence ID" value="NZ_CP159218.1"/>
</dbReference>
<gene>
    <name evidence="1" type="ORF">ABLG96_13775</name>
</gene>
<dbReference type="AlphaFoldDB" id="A0AAU8DLU8"/>
<organism evidence="1">
    <name type="scientific">Nakamurella sp. A5-74</name>
    <dbReference type="NCBI Taxonomy" id="3158264"/>
    <lineage>
        <taxon>Bacteria</taxon>
        <taxon>Bacillati</taxon>
        <taxon>Actinomycetota</taxon>
        <taxon>Actinomycetes</taxon>
        <taxon>Nakamurellales</taxon>
        <taxon>Nakamurellaceae</taxon>
        <taxon>Nakamurella</taxon>
    </lineage>
</organism>
<name>A0AAU8DLU8_9ACTN</name>
<dbReference type="EMBL" id="CP159218">
    <property type="protein sequence ID" value="XCG62326.1"/>
    <property type="molecule type" value="Genomic_DNA"/>
</dbReference>
<protein>
    <recommendedName>
        <fullName evidence="2">LysM peptidoglycan-binding domain-containing protein</fullName>
    </recommendedName>
</protein>
<evidence type="ECO:0008006" key="2">
    <source>
        <dbReference type="Google" id="ProtNLM"/>
    </source>
</evidence>
<accession>A0AAU8DLU8</accession>
<evidence type="ECO:0000313" key="1">
    <source>
        <dbReference type="EMBL" id="XCG62326.1"/>
    </source>
</evidence>
<reference evidence="1" key="1">
    <citation type="submission" date="2024-05" db="EMBL/GenBank/DDBJ databases">
        <authorList>
            <person name="Cai S.Y."/>
            <person name="Jin L.M."/>
            <person name="Li H.R."/>
        </authorList>
    </citation>
    <scope>NUCLEOTIDE SEQUENCE</scope>
    <source>
        <strain evidence="1">A5-74</strain>
    </source>
</reference>
<sequence length="296" mass="32012">MVTESQALRARRLGSQVAHLVSDLGNAYSLVFTPTSIKTGGFAPVFTQVARPGRKPLLVQDSLTLVTESFTHNIVEAPGVNVERAVTNLQRLAQSGRKVRIVGMNPMVRGWFNITSLSVTVQELNEHQRPKIVELTWELQQAAQARVKIGRPVTIRTMRDLEEIATTRGGSTARIHIVRSGESLRSIAEYELGDPDRWTEIADLNKEVIKASAVDNAALLDNTATTTILNPDGSTSPIPLSPAGPQFGGFDPDADSVPRRAITSLVPGMRLVLPPVQLAPDVSTTFGGGSRVRLVV</sequence>